<sequence length="382" mass="43295">MESISHVLDTFARASKQSINIGKSTVVFHRNADIDLQTTLPTILGIQREDHHDKYLGLPTSIGRTKHAVFNSIRERIRKHIGGWTEKFLSEEGDFWWDNKEKGKIHWLSWDKLCVTKKEGGLGLRDLRDFNKAMLTKQLWRLLTNPTSLTGQVLKAQYYPNTSVLEASIGSLPCYAWRSILSALPLFRVGICWRIGVGIYVRISLNPWIPRPFSFRPISARNPLIPLDATVDYLIDTSTGELNTTLLDQTFTPIDRDVILAIPLGDFGDLLSSSVLIPSLAICLDHSFEFLGDFQVMQSGMAIFKLSENSTTLKDIESGLKICLVGVEINYASSMYTMLFMLRCLLMIAIPTSSIRFVKHGAPYKYFAYFRRRVVHIAVEFA</sequence>
<dbReference type="PANTHER" id="PTHR33116">
    <property type="entry name" value="REVERSE TRANSCRIPTASE ZINC-BINDING DOMAIN-CONTAINING PROTEIN-RELATED-RELATED"/>
    <property type="match status" value="1"/>
</dbReference>
<name>A0AAW2TIG5_SESRA</name>
<gene>
    <name evidence="1" type="ORF">Sradi_2091900</name>
</gene>
<dbReference type="PANTHER" id="PTHR33116:SF86">
    <property type="entry name" value="REVERSE TRANSCRIPTASE DOMAIN-CONTAINING PROTEIN"/>
    <property type="match status" value="1"/>
</dbReference>
<dbReference type="AlphaFoldDB" id="A0AAW2TIG5"/>
<accession>A0AAW2TIG5</accession>
<organism evidence="1">
    <name type="scientific">Sesamum radiatum</name>
    <name type="common">Black benniseed</name>
    <dbReference type="NCBI Taxonomy" id="300843"/>
    <lineage>
        <taxon>Eukaryota</taxon>
        <taxon>Viridiplantae</taxon>
        <taxon>Streptophyta</taxon>
        <taxon>Embryophyta</taxon>
        <taxon>Tracheophyta</taxon>
        <taxon>Spermatophyta</taxon>
        <taxon>Magnoliopsida</taxon>
        <taxon>eudicotyledons</taxon>
        <taxon>Gunneridae</taxon>
        <taxon>Pentapetalae</taxon>
        <taxon>asterids</taxon>
        <taxon>lamiids</taxon>
        <taxon>Lamiales</taxon>
        <taxon>Pedaliaceae</taxon>
        <taxon>Sesamum</taxon>
    </lineage>
</organism>
<reference evidence="1" key="2">
    <citation type="journal article" date="2024" name="Plant">
        <title>Genomic evolution and insights into agronomic trait innovations of Sesamum species.</title>
        <authorList>
            <person name="Miao H."/>
            <person name="Wang L."/>
            <person name="Qu L."/>
            <person name="Liu H."/>
            <person name="Sun Y."/>
            <person name="Le M."/>
            <person name="Wang Q."/>
            <person name="Wei S."/>
            <person name="Zheng Y."/>
            <person name="Lin W."/>
            <person name="Duan Y."/>
            <person name="Cao H."/>
            <person name="Xiong S."/>
            <person name="Wang X."/>
            <person name="Wei L."/>
            <person name="Li C."/>
            <person name="Ma Q."/>
            <person name="Ju M."/>
            <person name="Zhao R."/>
            <person name="Li G."/>
            <person name="Mu C."/>
            <person name="Tian Q."/>
            <person name="Mei H."/>
            <person name="Zhang T."/>
            <person name="Gao T."/>
            <person name="Zhang H."/>
        </authorList>
    </citation>
    <scope>NUCLEOTIDE SEQUENCE</scope>
    <source>
        <strain evidence="1">G02</strain>
    </source>
</reference>
<protein>
    <submittedName>
        <fullName evidence="1">Uncharacterized protein</fullName>
    </submittedName>
</protein>
<reference evidence="1" key="1">
    <citation type="submission" date="2020-06" db="EMBL/GenBank/DDBJ databases">
        <authorList>
            <person name="Li T."/>
            <person name="Hu X."/>
            <person name="Zhang T."/>
            <person name="Song X."/>
            <person name="Zhang H."/>
            <person name="Dai N."/>
            <person name="Sheng W."/>
            <person name="Hou X."/>
            <person name="Wei L."/>
        </authorList>
    </citation>
    <scope>NUCLEOTIDE SEQUENCE</scope>
    <source>
        <strain evidence="1">G02</strain>
        <tissue evidence="1">Leaf</tissue>
    </source>
</reference>
<dbReference type="EMBL" id="JACGWJ010000008">
    <property type="protein sequence ID" value="KAL0404511.1"/>
    <property type="molecule type" value="Genomic_DNA"/>
</dbReference>
<comment type="caution">
    <text evidence="1">The sequence shown here is derived from an EMBL/GenBank/DDBJ whole genome shotgun (WGS) entry which is preliminary data.</text>
</comment>
<evidence type="ECO:0000313" key="1">
    <source>
        <dbReference type="EMBL" id="KAL0404511.1"/>
    </source>
</evidence>
<proteinExistence type="predicted"/>